<dbReference type="GO" id="GO:0070573">
    <property type="term" value="F:metallodipeptidase activity"/>
    <property type="evidence" value="ECO:0007669"/>
    <property type="project" value="InterPro"/>
</dbReference>
<dbReference type="EMBL" id="QRGR01000048">
    <property type="protein sequence ID" value="RDV11067.1"/>
    <property type="molecule type" value="Genomic_DNA"/>
</dbReference>
<gene>
    <name evidence="1" type="ORF">DXT99_25450</name>
</gene>
<dbReference type="Pfam" id="PF01244">
    <property type="entry name" value="Peptidase_M19"/>
    <property type="match status" value="1"/>
</dbReference>
<accession>A0A3D8L1J3</accession>
<evidence type="ECO:0000313" key="2">
    <source>
        <dbReference type="Proteomes" id="UP000256708"/>
    </source>
</evidence>
<protein>
    <recommendedName>
        <fullName evidence="3">Peptidase</fullName>
    </recommendedName>
</protein>
<name>A0A3D8L1J3_9BACT</name>
<dbReference type="AlphaFoldDB" id="A0A3D8L1J3"/>
<organism evidence="1 2">
    <name type="scientific">Pontibacter diazotrophicus</name>
    <dbReference type="NCBI Taxonomy" id="1400979"/>
    <lineage>
        <taxon>Bacteria</taxon>
        <taxon>Pseudomonadati</taxon>
        <taxon>Bacteroidota</taxon>
        <taxon>Cytophagia</taxon>
        <taxon>Cytophagales</taxon>
        <taxon>Hymenobacteraceae</taxon>
        <taxon>Pontibacter</taxon>
    </lineage>
</organism>
<proteinExistence type="predicted"/>
<sequence length="505" mass="58088">MKAFDLHCHVSLKPMFQLPGESRLNCWQTVSVVLDDPIGHIVDSQSNLSQISEGCCNLVCAALHPLEMKIADRSLLHEVSYLMPKYVNRDQLKQIASGETPYLQLLKQEYENLTRVMSNPDAKAGAAKSVKVLQSFRDYDPDDMETLHLLFSVEGAHAFYYGRNERDDVNRILHNLEQFVRSEQSPRLLYLTVTHLTQNVFCNHAFGIKIFDKDEFIPSGNGLQEAGRELIRKCYEELPYRLLIDTRHMSLKSRLMLYDFRRENGWNGIPLIASHAGVTGCSYRRMPERKVETHAEKNYIKVVYDKPEGHLPDTLFNPTSINLYDEDIAEILLSGGLIGVSFDERILGAEVKLLIGQKAVEKEFVSVHESELFCGEQVRAYEEEEHMEEEEDENSRSILRLNFHQLQELHLRHLVNTIFHIVKVGEELKEVDPWEHICIGSDFDGLINPIKACVSSSHFCELPDKLKQAFEEYTPGAGFSVRNIEQVVENIMFRNGYNFLKKHFL</sequence>
<comment type="caution">
    <text evidence="1">The sequence shown here is derived from an EMBL/GenBank/DDBJ whole genome shotgun (WGS) entry which is preliminary data.</text>
</comment>
<keyword evidence="2" id="KW-1185">Reference proteome</keyword>
<dbReference type="InterPro" id="IPR008257">
    <property type="entry name" value="Pept_M19"/>
</dbReference>
<dbReference type="Gene3D" id="3.20.20.140">
    <property type="entry name" value="Metal-dependent hydrolases"/>
    <property type="match status" value="1"/>
</dbReference>
<dbReference type="OrthoDB" id="611177at2"/>
<evidence type="ECO:0008006" key="3">
    <source>
        <dbReference type="Google" id="ProtNLM"/>
    </source>
</evidence>
<dbReference type="SUPFAM" id="SSF51556">
    <property type="entry name" value="Metallo-dependent hydrolases"/>
    <property type="match status" value="1"/>
</dbReference>
<reference evidence="2" key="1">
    <citation type="submission" date="2018-08" db="EMBL/GenBank/DDBJ databases">
        <authorList>
            <person name="Liu Z.-W."/>
            <person name="Du Z.-J."/>
        </authorList>
    </citation>
    <scope>NUCLEOTIDE SEQUENCE [LARGE SCALE GENOMIC DNA]</scope>
    <source>
        <strain evidence="2">H4X</strain>
    </source>
</reference>
<evidence type="ECO:0000313" key="1">
    <source>
        <dbReference type="EMBL" id="RDV11067.1"/>
    </source>
</evidence>
<dbReference type="GO" id="GO:0006508">
    <property type="term" value="P:proteolysis"/>
    <property type="evidence" value="ECO:0007669"/>
    <property type="project" value="InterPro"/>
</dbReference>
<dbReference type="InterPro" id="IPR032466">
    <property type="entry name" value="Metal_Hydrolase"/>
</dbReference>
<dbReference type="Proteomes" id="UP000256708">
    <property type="component" value="Unassembled WGS sequence"/>
</dbReference>